<sequence>QRFLKTIPWRLWRLVSRGKTEPSTGIVQPEMFITWCGDYTLGPMRSPTSMESDTSFSELPLIVKTRFPNIHRERFVLHTAIDSWSPVGLAQQSESRSFKQRAENPSPPRRS</sequence>
<accession>A0A382WB54</accession>
<protein>
    <submittedName>
        <fullName evidence="2">Uncharacterized protein</fullName>
    </submittedName>
</protein>
<gene>
    <name evidence="2" type="ORF">METZ01_LOCUS408960</name>
</gene>
<feature type="region of interest" description="Disordered" evidence="1">
    <location>
        <begin position="87"/>
        <end position="111"/>
    </location>
</feature>
<dbReference type="EMBL" id="UINC01158519">
    <property type="protein sequence ID" value="SVD56106.1"/>
    <property type="molecule type" value="Genomic_DNA"/>
</dbReference>
<dbReference type="AlphaFoldDB" id="A0A382WB54"/>
<reference evidence="2" key="1">
    <citation type="submission" date="2018-05" db="EMBL/GenBank/DDBJ databases">
        <authorList>
            <person name="Lanie J.A."/>
            <person name="Ng W.-L."/>
            <person name="Kazmierczak K.M."/>
            <person name="Andrzejewski T.M."/>
            <person name="Davidsen T.M."/>
            <person name="Wayne K.J."/>
            <person name="Tettelin H."/>
            <person name="Glass J.I."/>
            <person name="Rusch D."/>
            <person name="Podicherti R."/>
            <person name="Tsui H.-C.T."/>
            <person name="Winkler M.E."/>
        </authorList>
    </citation>
    <scope>NUCLEOTIDE SEQUENCE</scope>
</reference>
<feature type="non-terminal residue" evidence="2">
    <location>
        <position position="1"/>
    </location>
</feature>
<evidence type="ECO:0000256" key="1">
    <source>
        <dbReference type="SAM" id="MobiDB-lite"/>
    </source>
</evidence>
<proteinExistence type="predicted"/>
<evidence type="ECO:0000313" key="2">
    <source>
        <dbReference type="EMBL" id="SVD56106.1"/>
    </source>
</evidence>
<organism evidence="2">
    <name type="scientific">marine metagenome</name>
    <dbReference type="NCBI Taxonomy" id="408172"/>
    <lineage>
        <taxon>unclassified sequences</taxon>
        <taxon>metagenomes</taxon>
        <taxon>ecological metagenomes</taxon>
    </lineage>
</organism>
<name>A0A382WB54_9ZZZZ</name>